<dbReference type="AlphaFoldDB" id="A0A7S1IVH6"/>
<name>A0A7S1IVH6_9EUGL</name>
<dbReference type="EMBL" id="HBGA01093251">
    <property type="protein sequence ID" value="CAD9023702.1"/>
    <property type="molecule type" value="Transcribed_RNA"/>
</dbReference>
<gene>
    <name evidence="1" type="ORF">EGYM00392_LOCUS34827</name>
</gene>
<protein>
    <submittedName>
        <fullName evidence="1">Uncharacterized protein</fullName>
    </submittedName>
</protein>
<organism evidence="1">
    <name type="scientific">Eutreptiella gymnastica</name>
    <dbReference type="NCBI Taxonomy" id="73025"/>
    <lineage>
        <taxon>Eukaryota</taxon>
        <taxon>Discoba</taxon>
        <taxon>Euglenozoa</taxon>
        <taxon>Euglenida</taxon>
        <taxon>Spirocuta</taxon>
        <taxon>Euglenophyceae</taxon>
        <taxon>Eutreptiales</taxon>
        <taxon>Eutreptiaceae</taxon>
        <taxon>Eutreptiella</taxon>
    </lineage>
</organism>
<evidence type="ECO:0000313" key="1">
    <source>
        <dbReference type="EMBL" id="CAD9023702.1"/>
    </source>
</evidence>
<proteinExistence type="predicted"/>
<sequence length="146" mass="15477">MDAEAGSLDWNPGFGWQVERSGLHPSTDNLPSSALPSGPHDQLCGGCPSSHSHCLPPYTHRLHRSGTLMGRLCVSNRWSSTLVCTSALTNATATNSSAPSVPEVAGAVYRLCTLSPSLSATAMATMKVRLRTHDDPFGICHFNLSS</sequence>
<accession>A0A7S1IVH6</accession>
<reference evidence="1" key="1">
    <citation type="submission" date="2021-01" db="EMBL/GenBank/DDBJ databases">
        <authorList>
            <person name="Corre E."/>
            <person name="Pelletier E."/>
            <person name="Niang G."/>
            <person name="Scheremetjew M."/>
            <person name="Finn R."/>
            <person name="Kale V."/>
            <person name="Holt S."/>
            <person name="Cochrane G."/>
            <person name="Meng A."/>
            <person name="Brown T."/>
            <person name="Cohen L."/>
        </authorList>
    </citation>
    <scope>NUCLEOTIDE SEQUENCE</scope>
    <source>
        <strain evidence="1">NIES-381</strain>
    </source>
</reference>